<dbReference type="AlphaFoldDB" id="A0A5N4A219"/>
<feature type="compositionally biased region" description="Basic and acidic residues" evidence="1">
    <location>
        <begin position="241"/>
        <end position="251"/>
    </location>
</feature>
<gene>
    <name evidence="2" type="ORF">PPYR_03141</name>
</gene>
<organism evidence="2 3">
    <name type="scientific">Photinus pyralis</name>
    <name type="common">Common eastern firefly</name>
    <name type="synonym">Lampyris pyralis</name>
    <dbReference type="NCBI Taxonomy" id="7054"/>
    <lineage>
        <taxon>Eukaryota</taxon>
        <taxon>Metazoa</taxon>
        <taxon>Ecdysozoa</taxon>
        <taxon>Arthropoda</taxon>
        <taxon>Hexapoda</taxon>
        <taxon>Insecta</taxon>
        <taxon>Pterygota</taxon>
        <taxon>Neoptera</taxon>
        <taxon>Endopterygota</taxon>
        <taxon>Coleoptera</taxon>
        <taxon>Polyphaga</taxon>
        <taxon>Elateriformia</taxon>
        <taxon>Elateroidea</taxon>
        <taxon>Lampyridae</taxon>
        <taxon>Lampyrinae</taxon>
        <taxon>Photinus</taxon>
    </lineage>
</organism>
<dbReference type="EMBL" id="VVIM01000011">
    <property type="protein sequence ID" value="KAB0791341.1"/>
    <property type="molecule type" value="Genomic_DNA"/>
</dbReference>
<keyword evidence="3" id="KW-1185">Reference proteome</keyword>
<evidence type="ECO:0000313" key="3">
    <source>
        <dbReference type="Proteomes" id="UP000327044"/>
    </source>
</evidence>
<feature type="region of interest" description="Disordered" evidence="1">
    <location>
        <begin position="241"/>
        <end position="277"/>
    </location>
</feature>
<dbReference type="InParanoid" id="A0A5N4A219"/>
<feature type="compositionally biased region" description="Low complexity" evidence="1">
    <location>
        <begin position="254"/>
        <end position="267"/>
    </location>
</feature>
<evidence type="ECO:0000313" key="2">
    <source>
        <dbReference type="EMBL" id="KAB0791341.1"/>
    </source>
</evidence>
<feature type="compositionally biased region" description="Polar residues" evidence="1">
    <location>
        <begin position="268"/>
        <end position="277"/>
    </location>
</feature>
<sequence length="407" mass="45699">MNKINFFYPLTFVNTIPYLPQIPLSMASRRTSLKVKLFVLVRGMEAHLVKLSAMRLLFVLVGSLFLLDSVSGVTLTIPVEAIFPNNKHMLEQANIFLNKTTDQSKVIIAKELAGLGVPVKAFVLQNLVKASQHAFNDPHAMFEVDLDTLRELIKKYEEYKPTDRPPVNVEKIYPENLDLQDKVRDFLDQLSKDSQDLVGEYLGNRTSEQQGRVLLELAKPINPVLNNVTLDAETIKKAIELDERNQSKSTEEVPTTAPTTDTTPKMTSSAKTPSPHTLENLFPAKPDIQEHVEKFWYNLTPASQTTLRNSVCNLKPEKQRRILVYLTRVSEARTNQNGEKMMLHNDSVEKVVLMDDKGELGEAQKIIDDGKWPDEPLDDGSIDGSGSSGRIVHVACLSILAVVWLIV</sequence>
<accession>A0A5N4A219</accession>
<comment type="caution">
    <text evidence="2">The sequence shown here is derived from an EMBL/GenBank/DDBJ whole genome shotgun (WGS) entry which is preliminary data.</text>
</comment>
<dbReference type="Proteomes" id="UP000327044">
    <property type="component" value="Unassembled WGS sequence"/>
</dbReference>
<evidence type="ECO:0000256" key="1">
    <source>
        <dbReference type="SAM" id="MobiDB-lite"/>
    </source>
</evidence>
<proteinExistence type="predicted"/>
<reference evidence="2 3" key="1">
    <citation type="journal article" date="2018" name="Elife">
        <title>Firefly genomes illuminate parallel origins of bioluminescence in beetles.</title>
        <authorList>
            <person name="Fallon T.R."/>
            <person name="Lower S.E."/>
            <person name="Chang C.H."/>
            <person name="Bessho-Uehara M."/>
            <person name="Martin G.J."/>
            <person name="Bewick A.J."/>
            <person name="Behringer M."/>
            <person name="Debat H.J."/>
            <person name="Wong I."/>
            <person name="Day J.C."/>
            <person name="Suvorov A."/>
            <person name="Silva C.J."/>
            <person name="Stanger-Hall K.F."/>
            <person name="Hall D.W."/>
            <person name="Schmitz R.J."/>
            <person name="Nelson D.R."/>
            <person name="Lewis S.M."/>
            <person name="Shigenobu S."/>
            <person name="Bybee S.M."/>
            <person name="Larracuente A.M."/>
            <person name="Oba Y."/>
            <person name="Weng J.K."/>
        </authorList>
    </citation>
    <scope>NUCLEOTIDE SEQUENCE [LARGE SCALE GENOMIC DNA]</scope>
    <source>
        <strain evidence="2">1611_PpyrPB1</strain>
        <tissue evidence="2">Whole body</tissue>
    </source>
</reference>
<protein>
    <submittedName>
        <fullName evidence="2">Uncharacterized protein</fullName>
    </submittedName>
</protein>
<name>A0A5N4A219_PHOPY</name>